<evidence type="ECO:0000313" key="6">
    <source>
        <dbReference type="EMBL" id="NKQ53310.1"/>
    </source>
</evidence>
<dbReference type="EMBL" id="JAAXLS010000005">
    <property type="protein sequence ID" value="NKQ53310.1"/>
    <property type="molecule type" value="Genomic_DNA"/>
</dbReference>
<evidence type="ECO:0000256" key="1">
    <source>
        <dbReference type="ARBA" id="ARBA00008857"/>
    </source>
</evidence>
<dbReference type="Pfam" id="PF00589">
    <property type="entry name" value="Phage_integrase"/>
    <property type="match status" value="1"/>
</dbReference>
<feature type="region of interest" description="Disordered" evidence="4">
    <location>
        <begin position="391"/>
        <end position="415"/>
    </location>
</feature>
<dbReference type="InterPro" id="IPR013762">
    <property type="entry name" value="Integrase-like_cat_sf"/>
</dbReference>
<keyword evidence="2" id="KW-0238">DNA-binding</keyword>
<name>A0ABX1J0L2_9PSEU</name>
<dbReference type="RefSeq" id="WP_168514129.1">
    <property type="nucleotide sequence ID" value="NZ_JAAXLS010000005.1"/>
</dbReference>
<feature type="region of interest" description="Disordered" evidence="4">
    <location>
        <begin position="1"/>
        <end position="29"/>
    </location>
</feature>
<dbReference type="PANTHER" id="PTHR30349">
    <property type="entry name" value="PHAGE INTEGRASE-RELATED"/>
    <property type="match status" value="1"/>
</dbReference>
<evidence type="ECO:0000313" key="7">
    <source>
        <dbReference type="Proteomes" id="UP000715441"/>
    </source>
</evidence>
<feature type="compositionally biased region" description="Acidic residues" evidence="4">
    <location>
        <begin position="396"/>
        <end position="415"/>
    </location>
</feature>
<gene>
    <name evidence="6" type="ORF">HFP15_10495</name>
</gene>
<keyword evidence="7" id="KW-1185">Reference proteome</keyword>
<comment type="caution">
    <text evidence="6">The sequence shown here is derived from an EMBL/GenBank/DDBJ whole genome shotgun (WGS) entry which is preliminary data.</text>
</comment>
<dbReference type="InterPro" id="IPR053876">
    <property type="entry name" value="Phage_int_M"/>
</dbReference>
<feature type="domain" description="Tyr recombinase" evidence="5">
    <location>
        <begin position="160"/>
        <end position="394"/>
    </location>
</feature>
<protein>
    <submittedName>
        <fullName evidence="6">Site-specific integrase</fullName>
    </submittedName>
</protein>
<dbReference type="PROSITE" id="PS51898">
    <property type="entry name" value="TYR_RECOMBINASE"/>
    <property type="match status" value="1"/>
</dbReference>
<evidence type="ECO:0000259" key="5">
    <source>
        <dbReference type="PROSITE" id="PS51898"/>
    </source>
</evidence>
<dbReference type="CDD" id="cd01189">
    <property type="entry name" value="INT_ICEBs1_C_like"/>
    <property type="match status" value="1"/>
</dbReference>
<evidence type="ECO:0000256" key="2">
    <source>
        <dbReference type="ARBA" id="ARBA00023125"/>
    </source>
</evidence>
<proteinExistence type="inferred from homology"/>
<keyword evidence="3" id="KW-0233">DNA recombination</keyword>
<dbReference type="SUPFAM" id="SSF56349">
    <property type="entry name" value="DNA breaking-rejoining enzymes"/>
    <property type="match status" value="1"/>
</dbReference>
<sequence>MGFINKTPAGSWRANWRDPAGKQKAKTFPTKREAQRFLAEIETAKASGSYVSPAAGKTRFRDHAEPWIAARTTEATTTARDISVMRTHVLPKWGDWQLAKITHLAVQQWVTELARHLSRSMVSKCLQLTSNVMRSAVRNRLVTLNPCEDVTLPKIRQRDTDDRIISREELREFLLPVVPDRYRALVAVAAGTGLRWGEVVGLRTDAVNLGDKPAVRVIRTVIEVSGHTSFKPYPKSRAGARTVPLPNWAADLLREHLTRYRPEDGGLIFANEAGQPLRRTLFRSRVWRPALVRAGLLGEVKIYDDERFEAIWTDADGNKQSQHFDKRREAVIHVARHQAGGIRFHDLRHSYGTWLADDGVPPNKLQKVMGHESVTTTLKFYVRKTEDHDAILDVLNDPEDDDPEDDDPEDDEKAS</sequence>
<dbReference type="Pfam" id="PF22022">
    <property type="entry name" value="Phage_int_M"/>
    <property type="match status" value="1"/>
</dbReference>
<dbReference type="PANTHER" id="PTHR30349:SF64">
    <property type="entry name" value="PROPHAGE INTEGRASE INTD-RELATED"/>
    <property type="match status" value="1"/>
</dbReference>
<organism evidence="6 7">
    <name type="scientific">Amycolatopsis acididurans</name>
    <dbReference type="NCBI Taxonomy" id="2724524"/>
    <lineage>
        <taxon>Bacteria</taxon>
        <taxon>Bacillati</taxon>
        <taxon>Actinomycetota</taxon>
        <taxon>Actinomycetes</taxon>
        <taxon>Pseudonocardiales</taxon>
        <taxon>Pseudonocardiaceae</taxon>
        <taxon>Amycolatopsis</taxon>
    </lineage>
</organism>
<evidence type="ECO:0000256" key="4">
    <source>
        <dbReference type="SAM" id="MobiDB-lite"/>
    </source>
</evidence>
<dbReference type="InterPro" id="IPR011010">
    <property type="entry name" value="DNA_brk_join_enz"/>
</dbReference>
<evidence type="ECO:0000256" key="3">
    <source>
        <dbReference type="ARBA" id="ARBA00023172"/>
    </source>
</evidence>
<reference evidence="6 7" key="1">
    <citation type="submission" date="2020-04" db="EMBL/GenBank/DDBJ databases">
        <title>Novel species.</title>
        <authorList>
            <person name="Teo W.F.A."/>
            <person name="Lipun K."/>
            <person name="Srisuk N."/>
            <person name="Duangmal K."/>
        </authorList>
    </citation>
    <scope>NUCLEOTIDE SEQUENCE [LARGE SCALE GENOMIC DNA]</scope>
    <source>
        <strain evidence="6 7">K13G38</strain>
    </source>
</reference>
<dbReference type="Gene3D" id="1.10.150.130">
    <property type="match status" value="1"/>
</dbReference>
<dbReference type="Gene3D" id="1.10.443.10">
    <property type="entry name" value="Intergrase catalytic core"/>
    <property type="match status" value="1"/>
</dbReference>
<comment type="similarity">
    <text evidence="1">Belongs to the 'phage' integrase family.</text>
</comment>
<accession>A0ABX1J0L2</accession>
<dbReference type="InterPro" id="IPR050090">
    <property type="entry name" value="Tyrosine_recombinase_XerCD"/>
</dbReference>
<dbReference type="InterPro" id="IPR002104">
    <property type="entry name" value="Integrase_catalytic"/>
</dbReference>
<dbReference type="InterPro" id="IPR010998">
    <property type="entry name" value="Integrase_recombinase_N"/>
</dbReference>
<dbReference type="Proteomes" id="UP000715441">
    <property type="component" value="Unassembled WGS sequence"/>
</dbReference>